<dbReference type="SUPFAM" id="SSF51120">
    <property type="entry name" value="beta-Roll"/>
    <property type="match status" value="2"/>
</dbReference>
<dbReference type="Proteomes" id="UP000477782">
    <property type="component" value="Unassembled WGS sequence"/>
</dbReference>
<name>A0A6M0QYC6_9RHOB</name>
<dbReference type="PANTHER" id="PTHR24026:SF126">
    <property type="entry name" value="PROTOCADHERIN FAT 4"/>
    <property type="match status" value="1"/>
</dbReference>
<dbReference type="RefSeq" id="WP_164627888.1">
    <property type="nucleotide sequence ID" value="NZ_JAAIVJ010000017.1"/>
</dbReference>
<protein>
    <recommendedName>
        <fullName evidence="3">Cadherin domain-containing protein</fullName>
    </recommendedName>
</protein>
<dbReference type="Pfam" id="PF00028">
    <property type="entry name" value="Cadherin"/>
    <property type="match status" value="2"/>
</dbReference>
<dbReference type="AlphaFoldDB" id="A0A6M0QYC6"/>
<dbReference type="InterPro" id="IPR018511">
    <property type="entry name" value="Hemolysin-typ_Ca-bd_CS"/>
</dbReference>
<dbReference type="SUPFAM" id="SSF49313">
    <property type="entry name" value="Cadherin-like"/>
    <property type="match status" value="3"/>
</dbReference>
<keyword evidence="2" id="KW-1133">Transmembrane helix</keyword>
<dbReference type="PROSITE" id="PS00330">
    <property type="entry name" value="HEMOLYSIN_CALCIUM"/>
    <property type="match status" value="5"/>
</dbReference>
<dbReference type="InterPro" id="IPR002126">
    <property type="entry name" value="Cadherin-like_dom"/>
</dbReference>
<keyword evidence="1" id="KW-0812">Transmembrane</keyword>
<dbReference type="Gene3D" id="2.60.40.60">
    <property type="entry name" value="Cadherins"/>
    <property type="match status" value="3"/>
</dbReference>
<dbReference type="GO" id="GO:0007156">
    <property type="term" value="P:homophilic cell adhesion via plasma membrane adhesion molecules"/>
    <property type="evidence" value="ECO:0007669"/>
    <property type="project" value="InterPro"/>
</dbReference>
<dbReference type="PRINTS" id="PR00313">
    <property type="entry name" value="CABNDNGRPT"/>
</dbReference>
<keyword evidence="5" id="KW-1185">Reference proteome</keyword>
<feature type="domain" description="Cadherin" evidence="3">
    <location>
        <begin position="281"/>
        <end position="388"/>
    </location>
</feature>
<dbReference type="EMBL" id="JAAIVJ010000017">
    <property type="protein sequence ID" value="NEY91981.1"/>
    <property type="molecule type" value="Genomic_DNA"/>
</dbReference>
<organism evidence="4 5">
    <name type="scientific">Tabrizicola oligotrophica</name>
    <dbReference type="NCBI Taxonomy" id="2710650"/>
    <lineage>
        <taxon>Bacteria</taxon>
        <taxon>Pseudomonadati</taxon>
        <taxon>Pseudomonadota</taxon>
        <taxon>Alphaproteobacteria</taxon>
        <taxon>Rhodobacterales</taxon>
        <taxon>Paracoccaceae</taxon>
        <taxon>Tabrizicola</taxon>
    </lineage>
</organism>
<dbReference type="SMART" id="SM00112">
    <property type="entry name" value="CA"/>
    <property type="match status" value="3"/>
</dbReference>
<dbReference type="PRINTS" id="PR00205">
    <property type="entry name" value="CADHERIN"/>
</dbReference>
<feature type="domain" description="Cadherin" evidence="3">
    <location>
        <begin position="388"/>
        <end position="499"/>
    </location>
</feature>
<dbReference type="CDD" id="cd11304">
    <property type="entry name" value="Cadherin_repeat"/>
    <property type="match status" value="3"/>
</dbReference>
<feature type="domain" description="Cadherin" evidence="3">
    <location>
        <begin position="195"/>
        <end position="281"/>
    </location>
</feature>
<evidence type="ECO:0000313" key="5">
    <source>
        <dbReference type="Proteomes" id="UP000477782"/>
    </source>
</evidence>
<proteinExistence type="predicted"/>
<gene>
    <name evidence="4" type="ORF">G4Z14_16950</name>
</gene>
<evidence type="ECO:0000259" key="3">
    <source>
        <dbReference type="PROSITE" id="PS50268"/>
    </source>
</evidence>
<dbReference type="Pfam" id="PF00353">
    <property type="entry name" value="HemolysinCabind"/>
    <property type="match status" value="6"/>
</dbReference>
<dbReference type="InterPro" id="IPR001343">
    <property type="entry name" value="Hemolysn_Ca-bd"/>
</dbReference>
<dbReference type="PANTHER" id="PTHR24026">
    <property type="entry name" value="FAT ATYPICAL CADHERIN-RELATED"/>
    <property type="match status" value="1"/>
</dbReference>
<dbReference type="PROSITE" id="PS50268">
    <property type="entry name" value="CADHERIN_2"/>
    <property type="match status" value="3"/>
</dbReference>
<evidence type="ECO:0000256" key="1">
    <source>
        <dbReference type="ARBA" id="ARBA00022692"/>
    </source>
</evidence>
<dbReference type="GO" id="GO:0005509">
    <property type="term" value="F:calcium ion binding"/>
    <property type="evidence" value="ECO:0007669"/>
    <property type="project" value="InterPro"/>
</dbReference>
<evidence type="ECO:0000256" key="2">
    <source>
        <dbReference type="ARBA" id="ARBA00022989"/>
    </source>
</evidence>
<comment type="caution">
    <text evidence="4">The sequence shown here is derived from an EMBL/GenBank/DDBJ whole genome shotgun (WGS) entry which is preliminary data.</text>
</comment>
<dbReference type="InterPro" id="IPR015919">
    <property type="entry name" value="Cadherin-like_sf"/>
</dbReference>
<accession>A0A6M0QYC6</accession>
<sequence length="685" mass="68929">MALTTGSSGNDTLIGGSGEDVLAGGAGNDFLNGGSGSDALFGGTGSDTLLGGSGADTLDGGSGADNLQGGSGADMLIFSAWENQYATTATTFTSYDVYDGGNGNVAKGTAEIDRLIINLSEAQMNDPAFMAAFAADLARFQAFMAANTNANTGQAGTAVFTFTSINLKVSGIESVSYQIDPRNPDGILLSSSSVDENAAGAVVGTLTTVEDDGGTGPYSYVVDDTRFEIVDGTLKLKPDVALDFEAEQSLTIKVTVTDPDGLTHTETFTVNVTDLNEAPEAGGDQTVAVNEDLAIGTVVADVDATDPDFGGGNDGDNAFEDLSYEITDGNAAGLFTIDTEGRVSTIGALDYETAQSYTLEVTASDGAGLSDTMTVTVNVTDLNEAPEAGGNKTASVNENLAAGAVVASVTASDPDVGGGNDAANTFENLSYAITGGNTSALFTIDAGGKITTTGPLDYETAVQHVLTVTVTDGGGLSDTMTVTVNVGNVNEGPLADPNDFDGNVDTVAENGDNDPNRILGTAGNDNINANNGADTVYGGAGDDFISGENAGDLIYGGSGNDSLDGGAATDVIYGGSGNDTINGNSAVDSIIGGYGDDRLFGEGSVDTFIYLSANDGNDTISGFAGTDVLDFRALNITAANISAVANISGNTVVSVNLDGNAATAELTITLLGYGSGYVADDYIFV</sequence>
<reference evidence="4 5" key="1">
    <citation type="submission" date="2020-02" db="EMBL/GenBank/DDBJ databases">
        <authorList>
            <person name="Chen W.-M."/>
        </authorList>
    </citation>
    <scope>NUCLEOTIDE SEQUENCE [LARGE SCALE GENOMIC DNA]</scope>
    <source>
        <strain evidence="4 5">KMS-5</strain>
    </source>
</reference>
<dbReference type="Gene3D" id="2.150.10.10">
    <property type="entry name" value="Serralysin-like metalloprotease, C-terminal"/>
    <property type="match status" value="3"/>
</dbReference>
<dbReference type="GO" id="GO:0005886">
    <property type="term" value="C:plasma membrane"/>
    <property type="evidence" value="ECO:0007669"/>
    <property type="project" value="UniProtKB-SubCell"/>
</dbReference>
<keyword evidence="2" id="KW-0472">Membrane</keyword>
<dbReference type="FunFam" id="2.60.40.60:FF:000015">
    <property type="entry name" value="FAT atypical cadherin 1"/>
    <property type="match status" value="1"/>
</dbReference>
<evidence type="ECO:0000313" key="4">
    <source>
        <dbReference type="EMBL" id="NEY91981.1"/>
    </source>
</evidence>
<dbReference type="InterPro" id="IPR011049">
    <property type="entry name" value="Serralysin-like_metalloprot_C"/>
</dbReference>